<sequence>MRTSIDMSYPFRGSWLVQNSPASRVPSHCTRALATSYAIDFVPVTEDGRTAPLTLGALMRPEPAEKFPGFGRPILAPADGVVVATHEGEPDHAAYRGLPSIHYALTQHRRVASGWVALAGNCVVIERSGIMIALCHLRRGSITVRPGQQVHVGEVLAGCGNSGNSTEPHVHVQAIDHPDVARARAVPLTFDGGLPSNGEIIHV</sequence>
<dbReference type="InterPro" id="IPR011055">
    <property type="entry name" value="Dup_hybrid_motif"/>
</dbReference>
<dbReference type="CDD" id="cd12797">
    <property type="entry name" value="M23_peptidase"/>
    <property type="match status" value="1"/>
</dbReference>
<evidence type="ECO:0000259" key="1">
    <source>
        <dbReference type="Pfam" id="PF01551"/>
    </source>
</evidence>
<dbReference type="Gene3D" id="2.70.70.10">
    <property type="entry name" value="Glucose Permease (Domain IIA)"/>
    <property type="match status" value="1"/>
</dbReference>
<evidence type="ECO:0000313" key="2">
    <source>
        <dbReference type="EMBL" id="HIW99308.1"/>
    </source>
</evidence>
<dbReference type="AlphaFoldDB" id="A0A9D1US34"/>
<dbReference type="Proteomes" id="UP000824151">
    <property type="component" value="Unassembled WGS sequence"/>
</dbReference>
<proteinExistence type="predicted"/>
<feature type="domain" description="M23ase beta-sheet core" evidence="1">
    <location>
        <begin position="71"/>
        <end position="174"/>
    </location>
</feature>
<dbReference type="PANTHER" id="PTHR21666">
    <property type="entry name" value="PEPTIDASE-RELATED"/>
    <property type="match status" value="1"/>
</dbReference>
<dbReference type="SUPFAM" id="SSF51261">
    <property type="entry name" value="Duplicated hybrid motif"/>
    <property type="match status" value="1"/>
</dbReference>
<dbReference type="InterPro" id="IPR050570">
    <property type="entry name" value="Cell_wall_metabolism_enzyme"/>
</dbReference>
<dbReference type="PANTHER" id="PTHR21666:SF270">
    <property type="entry name" value="MUREIN HYDROLASE ACTIVATOR ENVC"/>
    <property type="match status" value="1"/>
</dbReference>
<reference evidence="2" key="2">
    <citation type="submission" date="2021-04" db="EMBL/GenBank/DDBJ databases">
        <authorList>
            <person name="Gilroy R."/>
        </authorList>
    </citation>
    <scope>NUCLEOTIDE SEQUENCE</scope>
    <source>
        <strain evidence="2">ChiHejej3B27-3195</strain>
    </source>
</reference>
<dbReference type="Pfam" id="PF01551">
    <property type="entry name" value="Peptidase_M23"/>
    <property type="match status" value="1"/>
</dbReference>
<protein>
    <submittedName>
        <fullName evidence="2">M23 family metallopeptidase</fullName>
    </submittedName>
</protein>
<comment type="caution">
    <text evidence="2">The sequence shown here is derived from an EMBL/GenBank/DDBJ whole genome shotgun (WGS) entry which is preliminary data.</text>
</comment>
<accession>A0A9D1US34</accession>
<gene>
    <name evidence="2" type="ORF">H9871_04110</name>
</gene>
<dbReference type="InterPro" id="IPR016047">
    <property type="entry name" value="M23ase_b-sheet_dom"/>
</dbReference>
<name>A0A9D1US34_9MICC</name>
<evidence type="ECO:0000313" key="3">
    <source>
        <dbReference type="Proteomes" id="UP000824151"/>
    </source>
</evidence>
<dbReference type="EMBL" id="DXGD01000147">
    <property type="protein sequence ID" value="HIW99308.1"/>
    <property type="molecule type" value="Genomic_DNA"/>
</dbReference>
<dbReference type="GO" id="GO:0004222">
    <property type="term" value="F:metalloendopeptidase activity"/>
    <property type="evidence" value="ECO:0007669"/>
    <property type="project" value="TreeGrafter"/>
</dbReference>
<organism evidence="2 3">
    <name type="scientific">Candidatus Nesterenkonia stercoripullorum</name>
    <dbReference type="NCBI Taxonomy" id="2838701"/>
    <lineage>
        <taxon>Bacteria</taxon>
        <taxon>Bacillati</taxon>
        <taxon>Actinomycetota</taxon>
        <taxon>Actinomycetes</taxon>
        <taxon>Micrococcales</taxon>
        <taxon>Micrococcaceae</taxon>
        <taxon>Nesterenkonia</taxon>
    </lineage>
</organism>
<reference evidence="2" key="1">
    <citation type="journal article" date="2021" name="PeerJ">
        <title>Extensive microbial diversity within the chicken gut microbiome revealed by metagenomics and culture.</title>
        <authorList>
            <person name="Gilroy R."/>
            <person name="Ravi A."/>
            <person name="Getino M."/>
            <person name="Pursley I."/>
            <person name="Horton D.L."/>
            <person name="Alikhan N.F."/>
            <person name="Baker D."/>
            <person name="Gharbi K."/>
            <person name="Hall N."/>
            <person name="Watson M."/>
            <person name="Adriaenssens E.M."/>
            <person name="Foster-Nyarko E."/>
            <person name="Jarju S."/>
            <person name="Secka A."/>
            <person name="Antonio M."/>
            <person name="Oren A."/>
            <person name="Chaudhuri R.R."/>
            <person name="La Ragione R."/>
            <person name="Hildebrand F."/>
            <person name="Pallen M.J."/>
        </authorList>
    </citation>
    <scope>NUCLEOTIDE SEQUENCE</scope>
    <source>
        <strain evidence="2">ChiHejej3B27-3195</strain>
    </source>
</reference>